<feature type="region of interest" description="Disordered" evidence="1">
    <location>
        <begin position="17"/>
        <end position="87"/>
    </location>
</feature>
<dbReference type="Proteomes" id="UP000202440">
    <property type="component" value="Chromosome"/>
</dbReference>
<evidence type="ECO:0000313" key="2">
    <source>
        <dbReference type="EMBL" id="ASP40131.1"/>
    </source>
</evidence>
<protein>
    <submittedName>
        <fullName evidence="2">Uncharacterized protein</fullName>
    </submittedName>
</protein>
<organism evidence="2 3">
    <name type="scientific">Bacterioplanes sanyensis</name>
    <dbReference type="NCBI Taxonomy" id="1249553"/>
    <lineage>
        <taxon>Bacteria</taxon>
        <taxon>Pseudomonadati</taxon>
        <taxon>Pseudomonadota</taxon>
        <taxon>Gammaproteobacteria</taxon>
        <taxon>Oceanospirillales</taxon>
        <taxon>Oceanospirillaceae</taxon>
        <taxon>Bacterioplanes</taxon>
    </lineage>
</organism>
<proteinExistence type="predicted"/>
<reference evidence="2 3" key="1">
    <citation type="submission" date="2017-07" db="EMBL/GenBank/DDBJ databases">
        <title>Annotated genome sequence of Bacterioplanes sanyensis isolated from Red Sea.</title>
        <authorList>
            <person name="Rehman Z.U."/>
        </authorList>
    </citation>
    <scope>NUCLEOTIDE SEQUENCE [LARGE SCALE GENOMIC DNA]</scope>
    <source>
        <strain evidence="2 3">NV9</strain>
    </source>
</reference>
<evidence type="ECO:0000313" key="3">
    <source>
        <dbReference type="Proteomes" id="UP000202440"/>
    </source>
</evidence>
<dbReference type="AlphaFoldDB" id="A0A222FP22"/>
<name>A0A222FP22_9GAMM</name>
<feature type="compositionally biased region" description="Low complexity" evidence="1">
    <location>
        <begin position="40"/>
        <end position="53"/>
    </location>
</feature>
<dbReference type="KEGG" id="bsan:CHH28_16255"/>
<keyword evidence="3" id="KW-1185">Reference proteome</keyword>
<sequence length="87" mass="9243">MRWLLLLAPLVSYAGDEIEGIGGTGQQPHWPQDADLTDTPDLPELPEVPSLPEAMDMPNVPEVDAGLSGGDEVEAPDVAEPPEDDRG</sequence>
<dbReference type="EMBL" id="CP022530">
    <property type="protein sequence ID" value="ASP40131.1"/>
    <property type="molecule type" value="Genomic_DNA"/>
</dbReference>
<gene>
    <name evidence="2" type="ORF">CHH28_16255</name>
</gene>
<feature type="compositionally biased region" description="Acidic residues" evidence="1">
    <location>
        <begin position="71"/>
        <end position="87"/>
    </location>
</feature>
<accession>A0A222FP22</accession>
<evidence type="ECO:0000256" key="1">
    <source>
        <dbReference type="SAM" id="MobiDB-lite"/>
    </source>
</evidence>